<keyword evidence="9 10" id="KW-0413">Isomerase</keyword>
<comment type="subcellular location">
    <subcellularLocation>
        <location evidence="10">Cytoplasm</location>
    </subcellularLocation>
</comment>
<dbReference type="CDD" id="cd02885">
    <property type="entry name" value="NUDIX_IPP_Isomerase"/>
    <property type="match status" value="1"/>
</dbReference>
<comment type="cofactor">
    <cofactor evidence="10">
        <name>Mn(2+)</name>
        <dbReference type="ChEBI" id="CHEBI:29035"/>
    </cofactor>
    <text evidence="10">Binds 1 Mn(2+) ion per subunit.</text>
</comment>
<name>Q11MV0_CHESB</name>
<evidence type="ECO:0000256" key="10">
    <source>
        <dbReference type="HAMAP-Rule" id="MF_00202"/>
    </source>
</evidence>
<dbReference type="HAMAP" id="MF_00202">
    <property type="entry name" value="Idi"/>
    <property type="match status" value="1"/>
</dbReference>
<evidence type="ECO:0000313" key="14">
    <source>
        <dbReference type="EMBL" id="ABG61269.1"/>
    </source>
</evidence>
<comment type="pathway">
    <text evidence="1 10">Isoprenoid biosynthesis; dimethylallyl diphosphate biosynthesis; dimethylallyl diphosphate from isopentenyl diphosphate: step 1/1.</text>
</comment>
<evidence type="ECO:0000256" key="5">
    <source>
        <dbReference type="ARBA" id="ARBA00022723"/>
    </source>
</evidence>
<dbReference type="InterPro" id="IPR000086">
    <property type="entry name" value="NUDIX_hydrolase_dom"/>
</dbReference>
<keyword evidence="6 10" id="KW-0460">Magnesium</keyword>
<sequence>MITRAEGLDDTPIRRKGRHPPDEQNLILVDANDRAVGSAGKLIVHQRNMRHRAISVLIFDSAGRMLLQRRSAAKYHSGGLWTNACCSHPRPGESPAHAAERRLGEEMGFVVPLSFVCRFQYGAPVGNGLWENEIVHVFSGLYDGEIVPDADGADDFRWQALASIRDDIATRADHYTAWFRLYEKASWFEKQRQAAVP</sequence>
<feature type="binding site" evidence="10">
    <location>
        <position position="133"/>
    </location>
    <ligand>
        <name>Mn(2+)</name>
        <dbReference type="ChEBI" id="CHEBI:29035"/>
    </ligand>
</feature>
<dbReference type="PIRSF" id="PIRSF018427">
    <property type="entry name" value="Isopntndiph_ism"/>
    <property type="match status" value="1"/>
</dbReference>
<evidence type="ECO:0000259" key="13">
    <source>
        <dbReference type="PROSITE" id="PS51462"/>
    </source>
</evidence>
<dbReference type="GO" id="GO:0050992">
    <property type="term" value="P:dimethylallyl diphosphate biosynthetic process"/>
    <property type="evidence" value="ECO:0007669"/>
    <property type="project" value="UniProtKB-UniRule"/>
</dbReference>
<dbReference type="NCBIfam" id="NF002995">
    <property type="entry name" value="PRK03759.1"/>
    <property type="match status" value="1"/>
</dbReference>
<evidence type="ECO:0000256" key="12">
    <source>
        <dbReference type="SAM" id="MobiDB-lite"/>
    </source>
</evidence>
<feature type="domain" description="Nudix hydrolase" evidence="13">
    <location>
        <begin position="49"/>
        <end position="181"/>
    </location>
</feature>
<feature type="binding site" evidence="10">
    <location>
        <position position="45"/>
    </location>
    <ligand>
        <name>Mn(2+)</name>
        <dbReference type="ChEBI" id="CHEBI:29035"/>
    </ligand>
</feature>
<evidence type="ECO:0000256" key="7">
    <source>
        <dbReference type="ARBA" id="ARBA00023211"/>
    </source>
</evidence>
<proteinExistence type="inferred from homology"/>
<keyword evidence="14" id="KW-0614">Plasmid</keyword>
<dbReference type="GO" id="GO:0009240">
    <property type="term" value="P:isopentenyl diphosphate biosynthetic process"/>
    <property type="evidence" value="ECO:0007669"/>
    <property type="project" value="TreeGrafter"/>
</dbReference>
<evidence type="ECO:0000256" key="11">
    <source>
        <dbReference type="PIRSR" id="PIRSR018427-1"/>
    </source>
</evidence>
<evidence type="ECO:0000256" key="9">
    <source>
        <dbReference type="ARBA" id="ARBA00023235"/>
    </source>
</evidence>
<feature type="active site" evidence="10 11">
    <location>
        <position position="133"/>
    </location>
</feature>
<dbReference type="KEGG" id="mes:Meso_4299"/>
<dbReference type="PANTHER" id="PTHR10885:SF0">
    <property type="entry name" value="ISOPENTENYL-DIPHOSPHATE DELTA-ISOMERASE"/>
    <property type="match status" value="1"/>
</dbReference>
<protein>
    <recommendedName>
        <fullName evidence="3 10">Isopentenyl-diphosphate Delta-isomerase</fullName>
        <shortName evidence="10">IPP isomerase</shortName>
        <ecNumber evidence="3 10">5.3.3.2</ecNumber>
    </recommendedName>
    <alternativeName>
        <fullName evidence="10">IPP:DMAPP isomerase</fullName>
    </alternativeName>
    <alternativeName>
        <fullName evidence="10">Isopentenyl pyrophosphate isomerase</fullName>
    </alternativeName>
</protein>
<dbReference type="Pfam" id="PF00293">
    <property type="entry name" value="NUDIX"/>
    <property type="match status" value="1"/>
</dbReference>
<feature type="binding site" evidence="10">
    <location>
        <position position="106"/>
    </location>
    <ligand>
        <name>Mg(2+)</name>
        <dbReference type="ChEBI" id="CHEBI:18420"/>
    </ligand>
</feature>
<feature type="binding site" evidence="10">
    <location>
        <position position="131"/>
    </location>
    <ligand>
        <name>Mn(2+)</name>
        <dbReference type="ChEBI" id="CHEBI:29035"/>
    </ligand>
</feature>
<dbReference type="GO" id="GO:0005737">
    <property type="term" value="C:cytoplasm"/>
    <property type="evidence" value="ECO:0007669"/>
    <property type="project" value="UniProtKB-SubCell"/>
</dbReference>
<dbReference type="InterPro" id="IPR056375">
    <property type="entry name" value="Idi_bact"/>
</dbReference>
<accession>Q11MV0</accession>
<dbReference type="SUPFAM" id="SSF55811">
    <property type="entry name" value="Nudix"/>
    <property type="match status" value="1"/>
</dbReference>
<evidence type="ECO:0000256" key="2">
    <source>
        <dbReference type="ARBA" id="ARBA00007579"/>
    </source>
</evidence>
<gene>
    <name evidence="10" type="primary">idi</name>
    <name evidence="14" type="ordered locus">Meso_4299</name>
</gene>
<dbReference type="GO" id="GO:0046872">
    <property type="term" value="F:metal ion binding"/>
    <property type="evidence" value="ECO:0007669"/>
    <property type="project" value="UniProtKB-KW"/>
</dbReference>
<geneLocation type="plasmid" evidence="14">
    <name>1</name>
</geneLocation>
<dbReference type="GO" id="GO:0004452">
    <property type="term" value="F:isopentenyl-diphosphate delta-isomerase activity"/>
    <property type="evidence" value="ECO:0007669"/>
    <property type="project" value="UniProtKB-UniRule"/>
</dbReference>
<comment type="catalytic activity">
    <reaction evidence="10">
        <text>isopentenyl diphosphate = dimethylallyl diphosphate</text>
        <dbReference type="Rhea" id="RHEA:23284"/>
        <dbReference type="ChEBI" id="CHEBI:57623"/>
        <dbReference type="ChEBI" id="CHEBI:128769"/>
        <dbReference type="EC" id="5.3.3.2"/>
    </reaction>
</comment>
<dbReference type="PANTHER" id="PTHR10885">
    <property type="entry name" value="ISOPENTENYL-DIPHOSPHATE DELTA-ISOMERASE"/>
    <property type="match status" value="1"/>
</dbReference>
<comment type="similarity">
    <text evidence="2 10">Belongs to the IPP isomerase type 1 family.</text>
</comment>
<evidence type="ECO:0000256" key="4">
    <source>
        <dbReference type="ARBA" id="ARBA00022490"/>
    </source>
</evidence>
<dbReference type="EC" id="5.3.3.2" evidence="3 10"/>
<dbReference type="InterPro" id="IPR015797">
    <property type="entry name" value="NUDIX_hydrolase-like_dom_sf"/>
</dbReference>
<dbReference type="AlphaFoldDB" id="Q11MV0"/>
<feature type="active site" evidence="10 11">
    <location>
        <position position="86"/>
    </location>
</feature>
<dbReference type="PROSITE" id="PS51462">
    <property type="entry name" value="NUDIX"/>
    <property type="match status" value="1"/>
</dbReference>
<feature type="binding site" evidence="10">
    <location>
        <position position="88"/>
    </location>
    <ligand>
        <name>Mn(2+)</name>
        <dbReference type="ChEBI" id="CHEBI:29035"/>
    </ligand>
</feature>
<dbReference type="EMBL" id="CP000389">
    <property type="protein sequence ID" value="ABG61269.1"/>
    <property type="molecule type" value="Genomic_DNA"/>
</dbReference>
<evidence type="ECO:0000256" key="8">
    <source>
        <dbReference type="ARBA" id="ARBA00023229"/>
    </source>
</evidence>
<feature type="binding site" evidence="10">
    <location>
        <position position="51"/>
    </location>
    <ligand>
        <name>Mn(2+)</name>
        <dbReference type="ChEBI" id="CHEBI:29035"/>
    </ligand>
</feature>
<organism evidence="14">
    <name type="scientific">Chelativorans sp. (strain BNC1)</name>
    <dbReference type="NCBI Taxonomy" id="266779"/>
    <lineage>
        <taxon>Bacteria</taxon>
        <taxon>Pseudomonadati</taxon>
        <taxon>Pseudomonadota</taxon>
        <taxon>Alphaproteobacteria</taxon>
        <taxon>Hyphomicrobiales</taxon>
        <taxon>Phyllobacteriaceae</taxon>
        <taxon>Chelativorans</taxon>
    </lineage>
</organism>
<dbReference type="UniPathway" id="UPA00059">
    <property type="reaction ID" value="UER00104"/>
</dbReference>
<keyword evidence="4 10" id="KW-0963">Cytoplasm</keyword>
<dbReference type="InterPro" id="IPR011876">
    <property type="entry name" value="IsopentenylPP_isomerase_typ1"/>
</dbReference>
<evidence type="ECO:0000256" key="3">
    <source>
        <dbReference type="ARBA" id="ARBA00012057"/>
    </source>
</evidence>
<keyword evidence="8 10" id="KW-0414">Isoprene biosynthesis</keyword>
<evidence type="ECO:0000256" key="1">
    <source>
        <dbReference type="ARBA" id="ARBA00004826"/>
    </source>
</evidence>
<dbReference type="Gene3D" id="3.90.79.10">
    <property type="entry name" value="Nucleoside Triphosphate Pyrophosphohydrolase"/>
    <property type="match status" value="1"/>
</dbReference>
<evidence type="ECO:0000256" key="6">
    <source>
        <dbReference type="ARBA" id="ARBA00022842"/>
    </source>
</evidence>
<comment type="function">
    <text evidence="10">Catalyzes the 1,3-allylic rearrangement of the homoallylic substrate isopentenyl (IPP) to its highly electrophilic allylic isomer, dimethylallyl diphosphate (DMAPP).</text>
</comment>
<keyword evidence="5 10" id="KW-0479">Metal-binding</keyword>
<keyword evidence="7 10" id="KW-0464">Manganese</keyword>
<dbReference type="HOGENOM" id="CLU_060552_2_1_5"/>
<reference evidence="14" key="1">
    <citation type="submission" date="2006-06" db="EMBL/GenBank/DDBJ databases">
        <title>Complete sequence of Plasmid 1 of Chelativorans sp. BNC1.</title>
        <authorList>
            <consortium name="US DOE Joint Genome Institute"/>
            <person name="Copeland A."/>
            <person name="Lucas S."/>
            <person name="Lapidus A."/>
            <person name="Barry K."/>
            <person name="Detter J.C."/>
            <person name="Glavina del Rio T."/>
            <person name="Hammon N."/>
            <person name="Israni S."/>
            <person name="Dalin E."/>
            <person name="Tice H."/>
            <person name="Pitluck S."/>
            <person name="Chertkov O."/>
            <person name="Brettin T."/>
            <person name="Bruce D."/>
            <person name="Han C."/>
            <person name="Tapia R."/>
            <person name="Gilna P."/>
            <person name="Schmutz J."/>
            <person name="Larimer F."/>
            <person name="Land M."/>
            <person name="Hauser L."/>
            <person name="Kyrpides N."/>
            <person name="Mikhailova N."/>
            <person name="Richardson P."/>
        </authorList>
    </citation>
    <scope>NUCLEOTIDE SEQUENCE</scope>
    <source>
        <strain evidence="14">BNC1</strain>
        <plasmid evidence="14">1</plasmid>
    </source>
</reference>
<comment type="cofactor">
    <cofactor evidence="10">
        <name>Mg(2+)</name>
        <dbReference type="ChEBI" id="CHEBI:18420"/>
    </cofactor>
    <text evidence="10">Binds 1 Mg(2+) ion per subunit. The magnesium ion binds only when substrate is bound.</text>
</comment>
<dbReference type="OrthoDB" id="9809458at2"/>
<feature type="region of interest" description="Disordered" evidence="12">
    <location>
        <begin position="1"/>
        <end position="23"/>
    </location>
</feature>
<dbReference type="NCBIfam" id="TIGR02150">
    <property type="entry name" value="IPP_isom_1"/>
    <property type="match status" value="1"/>
</dbReference>